<feature type="transmembrane region" description="Helical" evidence="2">
    <location>
        <begin position="30"/>
        <end position="49"/>
    </location>
</feature>
<feature type="compositionally biased region" description="Basic and acidic residues" evidence="1">
    <location>
        <begin position="12"/>
        <end position="25"/>
    </location>
</feature>
<keyword evidence="4" id="KW-1185">Reference proteome</keyword>
<feature type="region of interest" description="Disordered" evidence="1">
    <location>
        <begin position="51"/>
        <end position="72"/>
    </location>
</feature>
<evidence type="ECO:0000313" key="3">
    <source>
        <dbReference type="EMBL" id="MCO6395315.1"/>
    </source>
</evidence>
<dbReference type="AlphaFoldDB" id="A0AAW5HZN4"/>
<name>A0AAW5HZN4_9CORY</name>
<organism evidence="3 4">
    <name type="scientific">Corynebacterium lipophilum</name>
    <dbReference type="NCBI Taxonomy" id="2804918"/>
    <lineage>
        <taxon>Bacteria</taxon>
        <taxon>Bacillati</taxon>
        <taxon>Actinomycetota</taxon>
        <taxon>Actinomycetes</taxon>
        <taxon>Mycobacteriales</taxon>
        <taxon>Corynebacteriaceae</taxon>
        <taxon>Corynebacterium</taxon>
    </lineage>
</organism>
<dbReference type="RefSeq" id="WP_070975251.1">
    <property type="nucleotide sequence ID" value="NZ_JAEUWV010000021.1"/>
</dbReference>
<dbReference type="EMBL" id="JAEUWV010000021">
    <property type="protein sequence ID" value="MCO6395315.1"/>
    <property type="molecule type" value="Genomic_DNA"/>
</dbReference>
<keyword evidence="2" id="KW-0472">Membrane</keyword>
<evidence type="ECO:0000256" key="1">
    <source>
        <dbReference type="SAM" id="MobiDB-lite"/>
    </source>
</evidence>
<evidence type="ECO:0000313" key="4">
    <source>
        <dbReference type="Proteomes" id="UP001205920"/>
    </source>
</evidence>
<reference evidence="3 4" key="1">
    <citation type="submission" date="2021-01" db="EMBL/GenBank/DDBJ databases">
        <title>Identification and Characterization of Corynebacterium sp.</title>
        <authorList>
            <person name="Luo Q."/>
            <person name="Qu P."/>
            <person name="Chen Q."/>
        </authorList>
    </citation>
    <scope>NUCLEOTIDE SEQUENCE [LARGE SCALE GENOMIC DNA]</scope>
    <source>
        <strain evidence="3 4">MC-18</strain>
    </source>
</reference>
<feature type="region of interest" description="Disordered" evidence="1">
    <location>
        <begin position="1"/>
        <end position="25"/>
    </location>
</feature>
<gene>
    <name evidence="3" type="ORF">JMN37_10105</name>
</gene>
<comment type="caution">
    <text evidence="3">The sequence shown here is derived from an EMBL/GenBank/DDBJ whole genome shotgun (WGS) entry which is preliminary data.</text>
</comment>
<proteinExistence type="predicted"/>
<keyword evidence="2" id="KW-0812">Transmembrane</keyword>
<protein>
    <submittedName>
        <fullName evidence="3">Uncharacterized protein</fullName>
    </submittedName>
</protein>
<sequence>MDKNTTPNQDPYLKDEYNPDRPAEPKKQRAIIATIAIAALVALGGWLIYGPEQDEAPTQSTDGSVQFPIDAP</sequence>
<dbReference type="Proteomes" id="UP001205920">
    <property type="component" value="Unassembled WGS sequence"/>
</dbReference>
<accession>A0AAW5HZN4</accession>
<evidence type="ECO:0000256" key="2">
    <source>
        <dbReference type="SAM" id="Phobius"/>
    </source>
</evidence>
<keyword evidence="2" id="KW-1133">Transmembrane helix</keyword>